<comment type="caution">
    <text evidence="2">The sequence shown here is derived from an EMBL/GenBank/DDBJ whole genome shotgun (WGS) entry which is preliminary data.</text>
</comment>
<evidence type="ECO:0000313" key="3">
    <source>
        <dbReference type="Proteomes" id="UP000320762"/>
    </source>
</evidence>
<feature type="region of interest" description="Disordered" evidence="1">
    <location>
        <begin position="63"/>
        <end position="96"/>
    </location>
</feature>
<dbReference type="AlphaFoldDB" id="A0A550D0R8"/>
<keyword evidence="3" id="KW-1185">Reference proteome</keyword>
<name>A0A550D0R8_9AGAR</name>
<dbReference type="EMBL" id="VDMD01000001">
    <property type="protein sequence ID" value="TRM70618.1"/>
    <property type="molecule type" value="Genomic_DNA"/>
</dbReference>
<feature type="region of interest" description="Disordered" evidence="1">
    <location>
        <begin position="1"/>
        <end position="22"/>
    </location>
</feature>
<reference evidence="2 3" key="1">
    <citation type="journal article" date="2019" name="New Phytol.">
        <title>Comparative genomics reveals unique wood-decay strategies and fruiting body development in the Schizophyllaceae.</title>
        <authorList>
            <person name="Almasi E."/>
            <person name="Sahu N."/>
            <person name="Krizsan K."/>
            <person name="Balint B."/>
            <person name="Kovacs G.M."/>
            <person name="Kiss B."/>
            <person name="Cseklye J."/>
            <person name="Drula E."/>
            <person name="Henrissat B."/>
            <person name="Nagy I."/>
            <person name="Chovatia M."/>
            <person name="Adam C."/>
            <person name="LaButti K."/>
            <person name="Lipzen A."/>
            <person name="Riley R."/>
            <person name="Grigoriev I.V."/>
            <person name="Nagy L.G."/>
        </authorList>
    </citation>
    <scope>NUCLEOTIDE SEQUENCE [LARGE SCALE GENOMIC DNA]</scope>
    <source>
        <strain evidence="2 3">NL-1724</strain>
    </source>
</reference>
<evidence type="ECO:0000313" key="2">
    <source>
        <dbReference type="EMBL" id="TRM70618.1"/>
    </source>
</evidence>
<organism evidence="2 3">
    <name type="scientific">Schizophyllum amplum</name>
    <dbReference type="NCBI Taxonomy" id="97359"/>
    <lineage>
        <taxon>Eukaryota</taxon>
        <taxon>Fungi</taxon>
        <taxon>Dikarya</taxon>
        <taxon>Basidiomycota</taxon>
        <taxon>Agaricomycotina</taxon>
        <taxon>Agaricomycetes</taxon>
        <taxon>Agaricomycetidae</taxon>
        <taxon>Agaricales</taxon>
        <taxon>Schizophyllaceae</taxon>
        <taxon>Schizophyllum</taxon>
    </lineage>
</organism>
<protein>
    <submittedName>
        <fullName evidence="2">Uncharacterized protein</fullName>
    </submittedName>
</protein>
<gene>
    <name evidence="2" type="ORF">BD626DRAFT_478037</name>
</gene>
<dbReference type="Proteomes" id="UP000320762">
    <property type="component" value="Unassembled WGS sequence"/>
</dbReference>
<proteinExistence type="predicted"/>
<accession>A0A550D0R8</accession>
<evidence type="ECO:0000256" key="1">
    <source>
        <dbReference type="SAM" id="MobiDB-lite"/>
    </source>
</evidence>
<sequence length="291" mass="32038">MSLPCNCPTKNLAGPDGRRDDDIQDGDIVVVTASLFDPFYAALGTAKPEDNFRRNNGSTIVGSRYSTTRSTLPPAADGSGASTIYEDGPDAPLAQPGKRRPAIVLETRADTGAAVTMSVCLMGTFEGVPAADISGVFKRYITHVYTDTMPDKKACHFHTSPEWIAPSKEQWVIPMSYEVTQRSAPPRWLVRRGPDASTLLSSGDEGYHLHDDALVQLIQLESRTSAYFDSVVAGNRSGQRSLFVEKLNTEYRRRHPTIRTRRRNPTKNAVSTRHTKRFSISHPTPIAISAY</sequence>